<dbReference type="EMBL" id="LAEV01002045">
    <property type="protein sequence ID" value="KKA26688.1"/>
    <property type="molecule type" value="Genomic_DNA"/>
</dbReference>
<dbReference type="InterPro" id="IPR036249">
    <property type="entry name" value="Thioredoxin-like_sf"/>
</dbReference>
<feature type="region of interest" description="Disordered" evidence="1">
    <location>
        <begin position="320"/>
        <end position="345"/>
    </location>
</feature>
<organism evidence="2 3">
    <name type="scientific">Thielaviopsis punctulata</name>
    <dbReference type="NCBI Taxonomy" id="72032"/>
    <lineage>
        <taxon>Eukaryota</taxon>
        <taxon>Fungi</taxon>
        <taxon>Dikarya</taxon>
        <taxon>Ascomycota</taxon>
        <taxon>Pezizomycotina</taxon>
        <taxon>Sordariomycetes</taxon>
        <taxon>Hypocreomycetidae</taxon>
        <taxon>Microascales</taxon>
        <taxon>Ceratocystidaceae</taxon>
        <taxon>Thielaviopsis</taxon>
    </lineage>
</organism>
<dbReference type="Gene3D" id="3.40.30.10">
    <property type="entry name" value="Glutaredoxin"/>
    <property type="match status" value="2"/>
</dbReference>
<gene>
    <name evidence="2" type="ORF">TD95_001635</name>
</gene>
<feature type="compositionally biased region" description="Basic and acidic residues" evidence="1">
    <location>
        <begin position="336"/>
        <end position="345"/>
    </location>
</feature>
<dbReference type="Proteomes" id="UP000033483">
    <property type="component" value="Unassembled WGS sequence"/>
</dbReference>
<evidence type="ECO:0000256" key="1">
    <source>
        <dbReference type="SAM" id="MobiDB-lite"/>
    </source>
</evidence>
<evidence type="ECO:0008006" key="4">
    <source>
        <dbReference type="Google" id="ProtNLM"/>
    </source>
</evidence>
<dbReference type="OrthoDB" id="427280at2759"/>
<protein>
    <recommendedName>
        <fullName evidence="4">Thioredoxin domain-containing protein</fullName>
    </recommendedName>
</protein>
<dbReference type="CDD" id="cd02982">
    <property type="entry name" value="PDI_b'_family"/>
    <property type="match status" value="1"/>
</dbReference>
<accession>A0A0F4ZA16</accession>
<reference evidence="2 3" key="1">
    <citation type="submission" date="2015-03" db="EMBL/GenBank/DDBJ databases">
        <authorList>
            <person name="Radwan O."/>
            <person name="Al-Naeli F.A."/>
            <person name="Rendon G.A."/>
            <person name="Fields C."/>
        </authorList>
    </citation>
    <scope>NUCLEOTIDE SEQUENCE [LARGE SCALE GENOMIC DNA]</scope>
    <source>
        <strain evidence="2">CR-DP1</strain>
    </source>
</reference>
<evidence type="ECO:0000313" key="2">
    <source>
        <dbReference type="EMBL" id="KKA26688.1"/>
    </source>
</evidence>
<sequence length="345" mass="37386">MRLHQVLVGAAASAAAHEFAALDVAQKAVTGDAFVAYKMLIEWSQIPPHLPESISRDFLVAVDCAANRPLCDDQDVASFPALRYYSSKGMERYRGPRTAMDIAMYLKSIQRPLVTSLKKPDIAGFSARDGTTFIVHVPGTDDEATALLLGRLDILAARHGREIAFGVHRTKVAAPRAECFNSETGERFEAANLDAIDALEVLARKCSQPVIRRFSRQNELELMSVQASLVLFHSPSSAARLAFAEAFRGLALRYQAYLVFVTSDSGAYPEILPAGSTADDEKPVLSVLNPHAWATFVMPPDVEITPEAVETFIGQISRGEVPAVGGAEGQNGGLTESEREGKDEL</sequence>
<name>A0A0F4ZA16_9PEZI</name>
<dbReference type="AlphaFoldDB" id="A0A0F4ZA16"/>
<dbReference type="SUPFAM" id="SSF52833">
    <property type="entry name" value="Thioredoxin-like"/>
    <property type="match status" value="2"/>
</dbReference>
<dbReference type="CDD" id="cd02961">
    <property type="entry name" value="PDI_a_family"/>
    <property type="match status" value="1"/>
</dbReference>
<keyword evidence="3" id="KW-1185">Reference proteome</keyword>
<evidence type="ECO:0000313" key="3">
    <source>
        <dbReference type="Proteomes" id="UP000033483"/>
    </source>
</evidence>
<proteinExistence type="predicted"/>
<comment type="caution">
    <text evidence="2">The sequence shown here is derived from an EMBL/GenBank/DDBJ whole genome shotgun (WGS) entry which is preliminary data.</text>
</comment>